<proteinExistence type="predicted"/>
<organism evidence="1">
    <name type="scientific">Anguilla anguilla</name>
    <name type="common">European freshwater eel</name>
    <name type="synonym">Muraena anguilla</name>
    <dbReference type="NCBI Taxonomy" id="7936"/>
    <lineage>
        <taxon>Eukaryota</taxon>
        <taxon>Metazoa</taxon>
        <taxon>Chordata</taxon>
        <taxon>Craniata</taxon>
        <taxon>Vertebrata</taxon>
        <taxon>Euteleostomi</taxon>
        <taxon>Actinopterygii</taxon>
        <taxon>Neopterygii</taxon>
        <taxon>Teleostei</taxon>
        <taxon>Anguilliformes</taxon>
        <taxon>Anguillidae</taxon>
        <taxon>Anguilla</taxon>
    </lineage>
</organism>
<protein>
    <submittedName>
        <fullName evidence="1">Uncharacterized protein</fullName>
    </submittedName>
</protein>
<sequence length="30" mass="3494">MVSTTFIIYLFQCRLITVHNKMGKKTESGF</sequence>
<dbReference type="AlphaFoldDB" id="A0A0E9RBW8"/>
<accession>A0A0E9RBW8</accession>
<reference evidence="1" key="1">
    <citation type="submission" date="2014-11" db="EMBL/GenBank/DDBJ databases">
        <authorList>
            <person name="Amaro Gonzalez C."/>
        </authorList>
    </citation>
    <scope>NUCLEOTIDE SEQUENCE</scope>
</reference>
<name>A0A0E9RBW8_ANGAN</name>
<reference evidence="1" key="2">
    <citation type="journal article" date="2015" name="Fish Shellfish Immunol.">
        <title>Early steps in the European eel (Anguilla anguilla)-Vibrio vulnificus interaction in the gills: Role of the RtxA13 toxin.</title>
        <authorList>
            <person name="Callol A."/>
            <person name="Pajuelo D."/>
            <person name="Ebbesson L."/>
            <person name="Teles M."/>
            <person name="MacKenzie S."/>
            <person name="Amaro C."/>
        </authorList>
    </citation>
    <scope>NUCLEOTIDE SEQUENCE</scope>
</reference>
<dbReference type="EMBL" id="GBXM01081978">
    <property type="protein sequence ID" value="JAH26599.1"/>
    <property type="molecule type" value="Transcribed_RNA"/>
</dbReference>
<evidence type="ECO:0000313" key="1">
    <source>
        <dbReference type="EMBL" id="JAH26599.1"/>
    </source>
</evidence>